<feature type="compositionally biased region" description="Pro residues" evidence="2">
    <location>
        <begin position="76"/>
        <end position="88"/>
    </location>
</feature>
<dbReference type="Proteomes" id="UP000057181">
    <property type="component" value="Chromosome"/>
</dbReference>
<organism evidence="4 6">
    <name type="scientific">Kocuria flava</name>
    <dbReference type="NCBI Taxonomy" id="446860"/>
    <lineage>
        <taxon>Bacteria</taxon>
        <taxon>Bacillati</taxon>
        <taxon>Actinomycetota</taxon>
        <taxon>Actinomycetes</taxon>
        <taxon>Micrococcales</taxon>
        <taxon>Micrococcaceae</taxon>
        <taxon>Kocuria</taxon>
    </lineage>
</organism>
<dbReference type="Gene3D" id="2.40.260.10">
    <property type="entry name" value="Sortase"/>
    <property type="match status" value="1"/>
</dbReference>
<evidence type="ECO:0000313" key="5">
    <source>
        <dbReference type="EMBL" id="GEO93269.1"/>
    </source>
</evidence>
<feature type="region of interest" description="Disordered" evidence="2">
    <location>
        <begin position="55"/>
        <end position="110"/>
    </location>
</feature>
<dbReference type="RefSeq" id="WP_058857226.1">
    <property type="nucleotide sequence ID" value="NZ_BJZR01000099.1"/>
</dbReference>
<dbReference type="Pfam" id="PF04203">
    <property type="entry name" value="Sortase"/>
    <property type="match status" value="1"/>
</dbReference>
<keyword evidence="7" id="KW-1185">Reference proteome</keyword>
<keyword evidence="3" id="KW-1133">Transmembrane helix</keyword>
<keyword evidence="3" id="KW-0812">Transmembrane</keyword>
<dbReference type="Proteomes" id="UP000321155">
    <property type="component" value="Unassembled WGS sequence"/>
</dbReference>
<dbReference type="CDD" id="cd05829">
    <property type="entry name" value="Sortase_F"/>
    <property type="match status" value="1"/>
</dbReference>
<dbReference type="AlphaFoldDB" id="A0A0U3HTG0"/>
<feature type="compositionally biased region" description="Low complexity" evidence="2">
    <location>
        <begin position="65"/>
        <end position="75"/>
    </location>
</feature>
<dbReference type="EMBL" id="BJZR01000099">
    <property type="protein sequence ID" value="GEO93269.1"/>
    <property type="molecule type" value="Genomic_DNA"/>
</dbReference>
<dbReference type="OrthoDB" id="525039at2"/>
<evidence type="ECO:0000313" key="6">
    <source>
        <dbReference type="Proteomes" id="UP000057181"/>
    </source>
</evidence>
<dbReference type="InterPro" id="IPR042001">
    <property type="entry name" value="Sortase_F"/>
</dbReference>
<evidence type="ECO:0000256" key="2">
    <source>
        <dbReference type="SAM" id="MobiDB-lite"/>
    </source>
</evidence>
<reference evidence="5 7" key="2">
    <citation type="submission" date="2019-07" db="EMBL/GenBank/DDBJ databases">
        <title>Whole genome shotgun sequence of Kocuria flava NBRC 107626.</title>
        <authorList>
            <person name="Hosoyama A."/>
            <person name="Uohara A."/>
            <person name="Ohji S."/>
            <person name="Ichikawa N."/>
        </authorList>
    </citation>
    <scope>NUCLEOTIDE SEQUENCE [LARGE SCALE GENOMIC DNA]</scope>
    <source>
        <strain evidence="5 7">NBRC 107626</strain>
    </source>
</reference>
<reference evidence="4 6" key="1">
    <citation type="submission" date="2015-11" db="EMBL/GenBank/DDBJ databases">
        <title>Complete Genome Sequence of Kocuria flava strain HO-9041.</title>
        <authorList>
            <person name="Zhou M."/>
            <person name="Dai J."/>
        </authorList>
    </citation>
    <scope>NUCLEOTIDE SEQUENCE [LARGE SCALE GENOMIC DNA]</scope>
    <source>
        <strain evidence="4 6">HO-9041</strain>
    </source>
</reference>
<evidence type="ECO:0008006" key="8">
    <source>
        <dbReference type="Google" id="ProtNLM"/>
    </source>
</evidence>
<dbReference type="SUPFAM" id="SSF63817">
    <property type="entry name" value="Sortase"/>
    <property type="match status" value="1"/>
</dbReference>
<keyword evidence="1" id="KW-0378">Hydrolase</keyword>
<dbReference type="EMBL" id="CP013254">
    <property type="protein sequence ID" value="ALU38512.1"/>
    <property type="molecule type" value="Genomic_DNA"/>
</dbReference>
<feature type="compositionally biased region" description="Pro residues" evidence="2">
    <location>
        <begin position="16"/>
        <end position="27"/>
    </location>
</feature>
<feature type="compositionally biased region" description="Basic residues" evidence="2">
    <location>
        <begin position="1"/>
        <end position="10"/>
    </location>
</feature>
<dbReference type="KEGG" id="kfv:AS188_00700"/>
<dbReference type="InterPro" id="IPR023365">
    <property type="entry name" value="Sortase_dom-sf"/>
</dbReference>
<sequence length="260" mass="26405">MTDRRRRGPGAHRAPGPRPPGEQTPGPPRRHGAAAGAGLLAAAVLLAAAAAVVPSAGDDDGAGGAAAARGSLAPPSSAPPAAPAPSPAVPADRVPGPADVPVAPATPRPAERVPAPVRVVVAGTPIDMPVLPVGIEDDGAMTLPDNHVELGWYRHGPAPGAGEGAAVIAGHVDTLTEVTPMARLQGVRPGTEVVVERADGSAQRYRTEAVEHVHKRSLEDADLFRRDGAPALHLVTCGGEWLEEIGDYEDNVVLRAVPVD</sequence>
<feature type="region of interest" description="Disordered" evidence="2">
    <location>
        <begin position="1"/>
        <end position="35"/>
    </location>
</feature>
<keyword evidence="3" id="KW-0472">Membrane</keyword>
<evidence type="ECO:0000313" key="7">
    <source>
        <dbReference type="Proteomes" id="UP000321155"/>
    </source>
</evidence>
<gene>
    <name evidence="4" type="ORF">AS188_00700</name>
    <name evidence="5" type="ORF">KFL01_25750</name>
</gene>
<evidence type="ECO:0000313" key="4">
    <source>
        <dbReference type="EMBL" id="ALU38512.1"/>
    </source>
</evidence>
<evidence type="ECO:0000256" key="3">
    <source>
        <dbReference type="SAM" id="Phobius"/>
    </source>
</evidence>
<proteinExistence type="predicted"/>
<name>A0A0U3HTG0_9MICC</name>
<protein>
    <recommendedName>
        <fullName evidence="8">Class F sortase</fullName>
    </recommendedName>
</protein>
<feature type="transmembrane region" description="Helical" evidence="3">
    <location>
        <begin position="33"/>
        <end position="53"/>
    </location>
</feature>
<evidence type="ECO:0000256" key="1">
    <source>
        <dbReference type="ARBA" id="ARBA00022801"/>
    </source>
</evidence>
<dbReference type="GO" id="GO:0016787">
    <property type="term" value="F:hydrolase activity"/>
    <property type="evidence" value="ECO:0007669"/>
    <property type="project" value="UniProtKB-KW"/>
</dbReference>
<dbReference type="InterPro" id="IPR005754">
    <property type="entry name" value="Sortase"/>
</dbReference>
<dbReference type="STRING" id="446860.AS188_00700"/>
<accession>A0A0U3HTG0</accession>
<feature type="compositionally biased region" description="Low complexity" evidence="2">
    <location>
        <begin position="89"/>
        <end position="105"/>
    </location>
</feature>